<organism evidence="3 4">
    <name type="scientific">Lysobacter firmicutimachus</name>
    <dbReference type="NCBI Taxonomy" id="1792846"/>
    <lineage>
        <taxon>Bacteria</taxon>
        <taxon>Pseudomonadati</taxon>
        <taxon>Pseudomonadota</taxon>
        <taxon>Gammaproteobacteria</taxon>
        <taxon>Lysobacterales</taxon>
        <taxon>Lysobacteraceae</taxon>
        <taxon>Lysobacter</taxon>
    </lineage>
</organism>
<feature type="region of interest" description="Disordered" evidence="1">
    <location>
        <begin position="176"/>
        <end position="199"/>
    </location>
</feature>
<comment type="caution">
    <text evidence="3">The sequence shown here is derived from an EMBL/GenBank/DDBJ whole genome shotgun (WGS) entry which is preliminary data.</text>
</comment>
<feature type="signal peptide" evidence="2">
    <location>
        <begin position="1"/>
        <end position="27"/>
    </location>
</feature>
<evidence type="ECO:0000256" key="2">
    <source>
        <dbReference type="SAM" id="SignalP"/>
    </source>
</evidence>
<proteinExistence type="predicted"/>
<dbReference type="RefSeq" id="WP_141233491.1">
    <property type="nucleotide sequence ID" value="NZ_JBANDL010000002.1"/>
</dbReference>
<name>A0ABU8CY14_9GAMM</name>
<evidence type="ECO:0000313" key="3">
    <source>
        <dbReference type="EMBL" id="MEI2453643.1"/>
    </source>
</evidence>
<protein>
    <recommendedName>
        <fullName evidence="5">Outer membrane lipoprotein carrier protein LolA</fullName>
    </recommendedName>
</protein>
<keyword evidence="2" id="KW-0732">Signal</keyword>
<gene>
    <name evidence="3" type="ORF">V2J18_03015</name>
</gene>
<evidence type="ECO:0000313" key="4">
    <source>
        <dbReference type="Proteomes" id="UP001387215"/>
    </source>
</evidence>
<dbReference type="Proteomes" id="UP001387215">
    <property type="component" value="Unassembled WGS sequence"/>
</dbReference>
<dbReference type="EMBL" id="JBANDL010000002">
    <property type="protein sequence ID" value="MEI2453643.1"/>
    <property type="molecule type" value="Genomic_DNA"/>
</dbReference>
<evidence type="ECO:0008006" key="5">
    <source>
        <dbReference type="Google" id="ProtNLM"/>
    </source>
</evidence>
<reference evidence="3 4" key="1">
    <citation type="submission" date="2024-02" db="EMBL/GenBank/DDBJ databases">
        <title>Lysobacter Genome Sequencing and Mining.</title>
        <authorList>
            <person name="Bierman J."/>
            <person name="Walker M.C."/>
        </authorList>
    </citation>
    <scope>NUCLEOTIDE SEQUENCE [LARGE SCALE GENOMIC DNA]</scope>
    <source>
        <strain evidence="3 4">PB6250</strain>
    </source>
</reference>
<feature type="chain" id="PRO_5045058451" description="Outer membrane lipoprotein carrier protein LolA" evidence="2">
    <location>
        <begin position="28"/>
        <end position="199"/>
    </location>
</feature>
<sequence length="199" mass="21512">MIKPALSATPARAAVLIALLASAPAAAGPKEELIAAVDRLNAARSYRSVMSADTGLTVETEFVAPDRMRVRMGQLGERVVVGTTMYETYAGNTRKTPMPGNWASAMHSRVKQLGSEQTLSVALLGEQTVAGQPIRVYRADNSQPRMSSTFWIGAHGYPLQVKTTLTTAKNKSYTSTVRYSRHNDPGLRIDPPAMPAPKR</sequence>
<evidence type="ECO:0000256" key="1">
    <source>
        <dbReference type="SAM" id="MobiDB-lite"/>
    </source>
</evidence>
<keyword evidence="4" id="KW-1185">Reference proteome</keyword>
<accession>A0ABU8CY14</accession>
<dbReference type="Gene3D" id="2.50.20.20">
    <property type="match status" value="1"/>
</dbReference>